<sequence length="298" mass="31103">MDPNLQASGPAPYPSPHQSPHQFPPLPRPVQGGPVPTRPGAEQSGWAHSGPALSGHALSGPALSGHALVKRFGTTVALDGVSLTVTRGESVAIMGPSGSGKSTLLHCLAGIMRPDTGEVVLHAGDQGGTDQRVDTMSERARSHLRRSRFGFVFQFAQLLPELPAEENIALPLMLGGVARRTAVEQAQRWLAPLGLAGLQKRRPGELSGGQAQRVALARALVTEPSVVFADEPTGALDQATGEETMGLLVSATRRNGAALVVVTHDPQVARACDRTVEVRDGRLLATGDGPMAVPGGRR</sequence>
<dbReference type="GO" id="GO:0005524">
    <property type="term" value="F:ATP binding"/>
    <property type="evidence" value="ECO:0007669"/>
    <property type="project" value="UniProtKB-KW"/>
</dbReference>
<name>A0A927MWQ3_9ACTN</name>
<dbReference type="CDD" id="cd03255">
    <property type="entry name" value="ABC_MJ0796_LolCDE_FtsE"/>
    <property type="match status" value="1"/>
</dbReference>
<keyword evidence="7" id="KW-1185">Reference proteome</keyword>
<dbReference type="InterPro" id="IPR017871">
    <property type="entry name" value="ABC_transporter-like_CS"/>
</dbReference>
<feature type="region of interest" description="Disordered" evidence="4">
    <location>
        <begin position="1"/>
        <end position="53"/>
    </location>
</feature>
<dbReference type="EMBL" id="JADBEM010000001">
    <property type="protein sequence ID" value="MBE1607664.1"/>
    <property type="molecule type" value="Genomic_DNA"/>
</dbReference>
<dbReference type="InterPro" id="IPR003593">
    <property type="entry name" value="AAA+_ATPase"/>
</dbReference>
<dbReference type="GO" id="GO:0022857">
    <property type="term" value="F:transmembrane transporter activity"/>
    <property type="evidence" value="ECO:0007669"/>
    <property type="project" value="TreeGrafter"/>
</dbReference>
<keyword evidence="1" id="KW-0813">Transport</keyword>
<dbReference type="SMART" id="SM00382">
    <property type="entry name" value="AAA"/>
    <property type="match status" value="1"/>
</dbReference>
<evidence type="ECO:0000313" key="6">
    <source>
        <dbReference type="EMBL" id="MBE1607664.1"/>
    </source>
</evidence>
<evidence type="ECO:0000256" key="4">
    <source>
        <dbReference type="SAM" id="MobiDB-lite"/>
    </source>
</evidence>
<evidence type="ECO:0000259" key="5">
    <source>
        <dbReference type="PROSITE" id="PS50893"/>
    </source>
</evidence>
<dbReference type="SUPFAM" id="SSF52540">
    <property type="entry name" value="P-loop containing nucleoside triphosphate hydrolases"/>
    <property type="match status" value="1"/>
</dbReference>
<dbReference type="GO" id="GO:0005886">
    <property type="term" value="C:plasma membrane"/>
    <property type="evidence" value="ECO:0007669"/>
    <property type="project" value="TreeGrafter"/>
</dbReference>
<dbReference type="InterPro" id="IPR003439">
    <property type="entry name" value="ABC_transporter-like_ATP-bd"/>
</dbReference>
<dbReference type="InterPro" id="IPR017911">
    <property type="entry name" value="MacB-like_ATP-bd"/>
</dbReference>
<dbReference type="AlphaFoldDB" id="A0A927MWQ3"/>
<dbReference type="InterPro" id="IPR015854">
    <property type="entry name" value="ABC_transpr_LolD-like"/>
</dbReference>
<keyword evidence="2" id="KW-0547">Nucleotide-binding</keyword>
<dbReference type="PROSITE" id="PS50893">
    <property type="entry name" value="ABC_TRANSPORTER_2"/>
    <property type="match status" value="1"/>
</dbReference>
<evidence type="ECO:0000256" key="3">
    <source>
        <dbReference type="ARBA" id="ARBA00022840"/>
    </source>
</evidence>
<dbReference type="PROSITE" id="PS00211">
    <property type="entry name" value="ABC_TRANSPORTER_1"/>
    <property type="match status" value="1"/>
</dbReference>
<dbReference type="GO" id="GO:0016887">
    <property type="term" value="F:ATP hydrolysis activity"/>
    <property type="evidence" value="ECO:0007669"/>
    <property type="project" value="InterPro"/>
</dbReference>
<organism evidence="6 7">
    <name type="scientific">Actinopolymorpha pittospori</name>
    <dbReference type="NCBI Taxonomy" id="648752"/>
    <lineage>
        <taxon>Bacteria</taxon>
        <taxon>Bacillati</taxon>
        <taxon>Actinomycetota</taxon>
        <taxon>Actinomycetes</taxon>
        <taxon>Propionibacteriales</taxon>
        <taxon>Actinopolymorphaceae</taxon>
        <taxon>Actinopolymorpha</taxon>
    </lineage>
</organism>
<dbReference type="Pfam" id="PF00005">
    <property type="entry name" value="ABC_tran"/>
    <property type="match status" value="1"/>
</dbReference>
<dbReference type="PANTHER" id="PTHR24220:SF685">
    <property type="entry name" value="ABC TRANSPORTER RELATED"/>
    <property type="match status" value="1"/>
</dbReference>
<feature type="domain" description="ABC transporter" evidence="5">
    <location>
        <begin position="63"/>
        <end position="295"/>
    </location>
</feature>
<protein>
    <submittedName>
        <fullName evidence="6">ABC transport system ATP-binding protein</fullName>
    </submittedName>
</protein>
<evidence type="ECO:0000256" key="2">
    <source>
        <dbReference type="ARBA" id="ARBA00022741"/>
    </source>
</evidence>
<dbReference type="InterPro" id="IPR027417">
    <property type="entry name" value="P-loop_NTPase"/>
</dbReference>
<reference evidence="6" key="1">
    <citation type="submission" date="2020-10" db="EMBL/GenBank/DDBJ databases">
        <title>Sequencing the genomes of 1000 actinobacteria strains.</title>
        <authorList>
            <person name="Klenk H.-P."/>
        </authorList>
    </citation>
    <scope>NUCLEOTIDE SEQUENCE</scope>
    <source>
        <strain evidence="6">DSM 45354</strain>
    </source>
</reference>
<gene>
    <name evidence="6" type="ORF">HEB94_004512</name>
</gene>
<dbReference type="Proteomes" id="UP000638648">
    <property type="component" value="Unassembled WGS sequence"/>
</dbReference>
<comment type="caution">
    <text evidence="6">The sequence shown here is derived from an EMBL/GenBank/DDBJ whole genome shotgun (WGS) entry which is preliminary data.</text>
</comment>
<dbReference type="RefSeq" id="WP_202896472.1">
    <property type="nucleotide sequence ID" value="NZ_BAABJL010000207.1"/>
</dbReference>
<dbReference type="PANTHER" id="PTHR24220">
    <property type="entry name" value="IMPORT ATP-BINDING PROTEIN"/>
    <property type="match status" value="1"/>
</dbReference>
<evidence type="ECO:0000313" key="7">
    <source>
        <dbReference type="Proteomes" id="UP000638648"/>
    </source>
</evidence>
<accession>A0A927MWQ3</accession>
<evidence type="ECO:0000256" key="1">
    <source>
        <dbReference type="ARBA" id="ARBA00022448"/>
    </source>
</evidence>
<keyword evidence="3 6" id="KW-0067">ATP-binding</keyword>
<feature type="compositionally biased region" description="Pro residues" evidence="4">
    <location>
        <begin position="11"/>
        <end position="28"/>
    </location>
</feature>
<dbReference type="Gene3D" id="3.40.50.300">
    <property type="entry name" value="P-loop containing nucleotide triphosphate hydrolases"/>
    <property type="match status" value="1"/>
</dbReference>
<proteinExistence type="predicted"/>